<dbReference type="AlphaFoldDB" id="A0A0L0H0B4"/>
<dbReference type="PATRIC" id="fig|379893.4.peg.3237"/>
<dbReference type="SUPFAM" id="SSF64210">
    <property type="entry name" value="Head-to-tail joining protein W, gpW"/>
    <property type="match status" value="1"/>
</dbReference>
<sequence>MYRYNPSESIFAGMTRAQKQQALTNAQQALLDLMSGEKGVTFSYTQGDGTRSVTYQQTSMSDLRMLIRQLQADLGVISRPRRPARFRW</sequence>
<dbReference type="Proteomes" id="UP000037393">
    <property type="component" value="Unassembled WGS sequence"/>
</dbReference>
<evidence type="ECO:0000313" key="1">
    <source>
        <dbReference type="EMBL" id="KNC94153.1"/>
    </source>
</evidence>
<dbReference type="GO" id="GO:0019058">
    <property type="term" value="P:viral life cycle"/>
    <property type="evidence" value="ECO:0007669"/>
    <property type="project" value="InterPro"/>
</dbReference>
<dbReference type="EMBL" id="JNGI01000032">
    <property type="protein sequence ID" value="KNC94153.1"/>
    <property type="molecule type" value="Genomic_DNA"/>
</dbReference>
<accession>A0A0L0H0B4</accession>
<dbReference type="Gene3D" id="3.30.1580.10">
    <property type="entry name" value="Head-to-tail joining protein W"/>
    <property type="match status" value="1"/>
</dbReference>
<dbReference type="Pfam" id="PF02831">
    <property type="entry name" value="gpW"/>
    <property type="match status" value="1"/>
</dbReference>
<proteinExistence type="predicted"/>
<gene>
    <name evidence="1" type="ORF">GM31_15920</name>
</gene>
<name>A0A0L0H0B4_9ENTR</name>
<protein>
    <submittedName>
        <fullName evidence="1">Phage head-tail adapter protein</fullName>
    </submittedName>
</protein>
<comment type="caution">
    <text evidence="1">The sequence shown here is derived from an EMBL/GenBank/DDBJ whole genome shotgun (WGS) entry which is preliminary data.</text>
</comment>
<dbReference type="InterPro" id="IPR004174">
    <property type="entry name" value="GpW"/>
</dbReference>
<dbReference type="OrthoDB" id="8780629at2"/>
<keyword evidence="2" id="KW-1185">Reference proteome</keyword>
<dbReference type="InterPro" id="IPR036626">
    <property type="entry name" value="GpW_sf"/>
</dbReference>
<evidence type="ECO:0000313" key="2">
    <source>
        <dbReference type="Proteomes" id="UP000037393"/>
    </source>
</evidence>
<organism evidence="1 2">
    <name type="scientific">Trabulsiella odontotermitis</name>
    <dbReference type="NCBI Taxonomy" id="379893"/>
    <lineage>
        <taxon>Bacteria</taxon>
        <taxon>Pseudomonadati</taxon>
        <taxon>Pseudomonadota</taxon>
        <taxon>Gammaproteobacteria</taxon>
        <taxon>Enterobacterales</taxon>
        <taxon>Enterobacteriaceae</taxon>
        <taxon>Trabulsiella</taxon>
    </lineage>
</organism>
<reference evidence="1 2" key="1">
    <citation type="journal article" date="2015" name="Appl. Environ. Microbiol.">
        <title>The Enterobacterium Trabulsiella odontotermitis Presents Novel Adaptations Related to Its Association with Fungus-Growing Termites.</title>
        <authorList>
            <person name="Sapountzis P."/>
            <person name="Gruntjes T."/>
            <person name="Otani S."/>
            <person name="Estevez J."/>
            <person name="da Costa R.R."/>
            <person name="Plunkett G.3rd."/>
            <person name="Perna N.T."/>
            <person name="Poulsen M."/>
        </authorList>
    </citation>
    <scope>NUCLEOTIDE SEQUENCE [LARGE SCALE GENOMIC DNA]</scope>
    <source>
        <strain evidence="1 2">12</strain>
    </source>
</reference>